<keyword evidence="7" id="KW-1185">Reference proteome</keyword>
<proteinExistence type="predicted"/>
<gene>
    <name evidence="6" type="ORF">SAMN05216552_102353</name>
</gene>
<reference evidence="7" key="1">
    <citation type="submission" date="2016-10" db="EMBL/GenBank/DDBJ databases">
        <authorList>
            <person name="Varghese N."/>
            <person name="Submissions S."/>
        </authorList>
    </citation>
    <scope>NUCLEOTIDE SEQUENCE [LARGE SCALE GENOMIC DNA]</scope>
    <source>
        <strain evidence="7">CGMCC 1.11014</strain>
    </source>
</reference>
<dbReference type="STRING" id="1035707.SAMN05216552_102353"/>
<evidence type="ECO:0000313" key="7">
    <source>
        <dbReference type="Proteomes" id="UP000199391"/>
    </source>
</evidence>
<evidence type="ECO:0000259" key="5">
    <source>
        <dbReference type="PROSITE" id="PS50011"/>
    </source>
</evidence>
<keyword evidence="2" id="KW-0547">Nucleotide-binding</keyword>
<dbReference type="Gene3D" id="1.10.510.10">
    <property type="entry name" value="Transferase(Phosphotransferase) domain 1"/>
    <property type="match status" value="1"/>
</dbReference>
<dbReference type="InterPro" id="IPR000719">
    <property type="entry name" value="Prot_kinase_dom"/>
</dbReference>
<evidence type="ECO:0000256" key="1">
    <source>
        <dbReference type="ARBA" id="ARBA00022679"/>
    </source>
</evidence>
<sequence length="245" mass="26003">MQINTFGPYTLRRELARGVWLAESGGREVALKLAPAGGGAFLRAAWLAARLDHPGVVAVLDAGERDGTAYVVSEHVPGPSLAAALEAGPPPLERALAWTGQLLEALAHVHKRGVVHRDIKPSNLLLAADGGLRIADFGLACRAGPAEAHGTPAYMAPEQMRGQVDQRSDLYAAGVVLYQLLEGRKPYRGTPFEVMRLALAGEPPPLPRALARYDAVLARALAPDAGRRFQTADDFLAGLHSCSTL</sequence>
<dbReference type="PROSITE" id="PS00108">
    <property type="entry name" value="PROTEIN_KINASE_ST"/>
    <property type="match status" value="1"/>
</dbReference>
<keyword evidence="4" id="KW-0067">ATP-binding</keyword>
<dbReference type="RefSeq" id="WP_093557709.1">
    <property type="nucleotide sequence ID" value="NZ_FPBO01000023.1"/>
</dbReference>
<evidence type="ECO:0000313" key="6">
    <source>
        <dbReference type="EMBL" id="SFV04795.1"/>
    </source>
</evidence>
<dbReference type="Proteomes" id="UP000199391">
    <property type="component" value="Unassembled WGS sequence"/>
</dbReference>
<dbReference type="SUPFAM" id="SSF56112">
    <property type="entry name" value="Protein kinase-like (PK-like)"/>
    <property type="match status" value="1"/>
</dbReference>
<accession>A0A1I7L577</accession>
<dbReference type="InterPro" id="IPR011009">
    <property type="entry name" value="Kinase-like_dom_sf"/>
</dbReference>
<dbReference type="GO" id="GO:0005524">
    <property type="term" value="F:ATP binding"/>
    <property type="evidence" value="ECO:0007669"/>
    <property type="project" value="UniProtKB-KW"/>
</dbReference>
<dbReference type="SMART" id="SM00220">
    <property type="entry name" value="S_TKc"/>
    <property type="match status" value="1"/>
</dbReference>
<dbReference type="InterPro" id="IPR008271">
    <property type="entry name" value="Ser/Thr_kinase_AS"/>
</dbReference>
<name>A0A1I7L577_9BURK</name>
<dbReference type="PANTHER" id="PTHR43289">
    <property type="entry name" value="MITOGEN-ACTIVATED PROTEIN KINASE KINASE KINASE 20-RELATED"/>
    <property type="match status" value="1"/>
</dbReference>
<dbReference type="GO" id="GO:0004674">
    <property type="term" value="F:protein serine/threonine kinase activity"/>
    <property type="evidence" value="ECO:0007669"/>
    <property type="project" value="UniProtKB-KW"/>
</dbReference>
<evidence type="ECO:0000256" key="3">
    <source>
        <dbReference type="ARBA" id="ARBA00022777"/>
    </source>
</evidence>
<dbReference type="PROSITE" id="PS50011">
    <property type="entry name" value="PROTEIN_KINASE_DOM"/>
    <property type="match status" value="1"/>
</dbReference>
<organism evidence="6 7">
    <name type="scientific">Pseudoduganella namucuonensis</name>
    <dbReference type="NCBI Taxonomy" id="1035707"/>
    <lineage>
        <taxon>Bacteria</taxon>
        <taxon>Pseudomonadati</taxon>
        <taxon>Pseudomonadota</taxon>
        <taxon>Betaproteobacteria</taxon>
        <taxon>Burkholderiales</taxon>
        <taxon>Oxalobacteraceae</taxon>
        <taxon>Telluria group</taxon>
        <taxon>Pseudoduganella</taxon>
    </lineage>
</organism>
<dbReference type="Pfam" id="PF00069">
    <property type="entry name" value="Pkinase"/>
    <property type="match status" value="1"/>
</dbReference>
<dbReference type="OrthoDB" id="9791419at2"/>
<dbReference type="CDD" id="cd14014">
    <property type="entry name" value="STKc_PknB_like"/>
    <property type="match status" value="1"/>
</dbReference>
<keyword evidence="6" id="KW-0723">Serine/threonine-protein kinase</keyword>
<dbReference type="PANTHER" id="PTHR43289:SF6">
    <property type="entry name" value="SERINE_THREONINE-PROTEIN KINASE NEKL-3"/>
    <property type="match status" value="1"/>
</dbReference>
<evidence type="ECO:0000256" key="4">
    <source>
        <dbReference type="ARBA" id="ARBA00022840"/>
    </source>
</evidence>
<keyword evidence="1" id="KW-0808">Transferase</keyword>
<keyword evidence="3 6" id="KW-0418">Kinase</keyword>
<dbReference type="Gene3D" id="3.30.200.20">
    <property type="entry name" value="Phosphorylase Kinase, domain 1"/>
    <property type="match status" value="1"/>
</dbReference>
<dbReference type="EMBL" id="FPBO01000023">
    <property type="protein sequence ID" value="SFV04795.1"/>
    <property type="molecule type" value="Genomic_DNA"/>
</dbReference>
<evidence type="ECO:0000256" key="2">
    <source>
        <dbReference type="ARBA" id="ARBA00022741"/>
    </source>
</evidence>
<protein>
    <submittedName>
        <fullName evidence="6">Serine/threonine protein kinase</fullName>
    </submittedName>
</protein>
<feature type="domain" description="Protein kinase" evidence="5">
    <location>
        <begin position="1"/>
        <end position="243"/>
    </location>
</feature>
<dbReference type="AlphaFoldDB" id="A0A1I7L577"/>